<feature type="transmembrane region" description="Helical" evidence="1">
    <location>
        <begin position="38"/>
        <end position="63"/>
    </location>
</feature>
<organism evidence="2 3">
    <name type="scientific">Yoonia rhodophyticola</name>
    <dbReference type="NCBI Taxonomy" id="3137370"/>
    <lineage>
        <taxon>Bacteria</taxon>
        <taxon>Pseudomonadati</taxon>
        <taxon>Pseudomonadota</taxon>
        <taxon>Alphaproteobacteria</taxon>
        <taxon>Rhodobacterales</taxon>
        <taxon>Paracoccaceae</taxon>
        <taxon>Yoonia</taxon>
    </lineage>
</organism>
<sequence length="114" mass="12396">MGSLISDTLFWPALMIAVLGFVVPRGLARILPEGVRPLLLNAFLSTLILFVLSAAFFVCLYLWQGTPVAEILAPGLAANVAFFGKLGLMAAIIWAPIMLLSVAGLPRRWVKETW</sequence>
<dbReference type="RefSeq" id="WP_342078128.1">
    <property type="nucleotide sequence ID" value="NZ_CP151767.2"/>
</dbReference>
<gene>
    <name evidence="2" type="ORF">AABB31_08200</name>
</gene>
<feature type="transmembrane region" description="Helical" evidence="1">
    <location>
        <begin position="12"/>
        <end position="31"/>
    </location>
</feature>
<keyword evidence="1" id="KW-0812">Transmembrane</keyword>
<dbReference type="EMBL" id="CP151767">
    <property type="protein sequence ID" value="WZU68836.1"/>
    <property type="molecule type" value="Genomic_DNA"/>
</dbReference>
<accession>A0AAN0NK44</accession>
<evidence type="ECO:0000313" key="3">
    <source>
        <dbReference type="Proteomes" id="UP001470809"/>
    </source>
</evidence>
<reference evidence="3" key="1">
    <citation type="submission" date="2024-04" db="EMBL/GenBank/DDBJ databases">
        <title>Phylogenomic analyses of a clade within the roseobacter group suggest taxonomic reassignments of species of the genera Aestuariivita, Citreicella, Loktanella, Nautella, Pelagibaca, Ruegeria, Thalassobius, Thiobacimonas and Tropicibacter, and the proposal o.</title>
        <authorList>
            <person name="Jeon C.O."/>
        </authorList>
    </citation>
    <scope>NUCLEOTIDE SEQUENCE [LARGE SCALE GENOMIC DNA]</scope>
    <source>
        <strain evidence="3">SS1-5</strain>
    </source>
</reference>
<evidence type="ECO:0000256" key="1">
    <source>
        <dbReference type="SAM" id="Phobius"/>
    </source>
</evidence>
<evidence type="ECO:0000313" key="2">
    <source>
        <dbReference type="EMBL" id="WZU68836.1"/>
    </source>
</evidence>
<protein>
    <submittedName>
        <fullName evidence="2">Uncharacterized protein</fullName>
    </submittedName>
</protein>
<keyword evidence="3" id="KW-1185">Reference proteome</keyword>
<dbReference type="KEGG" id="yrh:AABB31_08200"/>
<proteinExistence type="predicted"/>
<reference evidence="2 3" key="2">
    <citation type="submission" date="2024-08" db="EMBL/GenBank/DDBJ databases">
        <title>Phylogenomic analyses of a clade within the roseobacter group suggest taxonomic reassignments of species of the genera Aestuariivita, Citreicella, Loktanella, Nautella, Pelagibaca, Ruegeria, Thalassobius, Thiobacimonas and Tropicibacter, and the proposal o.</title>
        <authorList>
            <person name="Jeon C.O."/>
        </authorList>
    </citation>
    <scope>NUCLEOTIDE SEQUENCE [LARGE SCALE GENOMIC DNA]</scope>
    <source>
        <strain evidence="2 3">SS1-5</strain>
    </source>
</reference>
<name>A0AAN0NK44_9RHOB</name>
<feature type="transmembrane region" description="Helical" evidence="1">
    <location>
        <begin position="83"/>
        <end position="105"/>
    </location>
</feature>
<keyword evidence="1" id="KW-1133">Transmembrane helix</keyword>
<dbReference type="Proteomes" id="UP001470809">
    <property type="component" value="Chromosome"/>
</dbReference>
<keyword evidence="1" id="KW-0472">Membrane</keyword>
<dbReference type="AlphaFoldDB" id="A0AAN0NK44"/>